<dbReference type="PRINTS" id="PR00404">
    <property type="entry name" value="MADSDOMAIN"/>
</dbReference>
<feature type="domain" description="MADS-box" evidence="8">
    <location>
        <begin position="11"/>
        <end position="71"/>
    </location>
</feature>
<dbReference type="GO" id="GO:0000978">
    <property type="term" value="F:RNA polymerase II cis-regulatory region sequence-specific DNA binding"/>
    <property type="evidence" value="ECO:0007669"/>
    <property type="project" value="TreeGrafter"/>
</dbReference>
<accession>A0A834SXB3</accession>
<keyword evidence="5" id="KW-0539">Nucleus</keyword>
<dbReference type="Gene3D" id="3.40.1810.10">
    <property type="entry name" value="Transcription factor, MADS-box"/>
    <property type="match status" value="2"/>
</dbReference>
<dbReference type="InterPro" id="IPR002100">
    <property type="entry name" value="TF_MADSbox"/>
</dbReference>
<sequence length="587" mass="64794">MASQNVEKKTRGQQKITMQRMENETARSITFSKRRKGLFSKASALATLTGAEVAIMVMSPGGRLFGFGSPNVQSVVQRYLDGGRPAPLQNSCGDVLGNLHAELRRVVAQFEAEKARGEELRRKREELEAHFWMAGPDPYHSLSPTQLIQVKARLVAMSQELTGLVDRRVNSYNHNSSSNNNNNNDNNFAAVNPTHHQFYGGVPLPPAWGIPLPPPSTMPMMSHELTRRTDRRVPIYNHNNSSSNNHINNNNNNNNNFHDVNPTHHEFYAGVPLPPARGILLPPPMSSETHQNQALGGNMTMAPPPPPYDSRWNNMGGYGGPPGGPIVAEKKQKKRQQKIKIQRIENEASLGVTFCKRRKGLFSKAAALATLCGAEVAILMASRTGQIYGFGSPSVQAVVDRYLSGNPAQPQISFDGLGSLHAELRRVVAQVEVEKERAEELRRSRGELEARCWMATPYDRLTPTQLMQVKLRLQDMSMELTRLLDRRVPEAHNLYDNAFPAADYNFAPNQYFCPATASSSHQPVVLPPPQGIPLPPPPMPMMMPPMPPVMMNENVGFGGGNMMAPPPPYDHGHNNMGGYGGPPAGFY</sequence>
<evidence type="ECO:0000256" key="5">
    <source>
        <dbReference type="ARBA" id="ARBA00023242"/>
    </source>
</evidence>
<keyword evidence="3" id="KW-0238">DNA-binding</keyword>
<comment type="subcellular location">
    <subcellularLocation>
        <location evidence="1">Nucleus</location>
    </subcellularLocation>
</comment>
<gene>
    <name evidence="9" type="ORF">G2W53_032083</name>
</gene>
<reference evidence="9" key="1">
    <citation type="submission" date="2020-09" db="EMBL/GenBank/DDBJ databases">
        <title>Genome-Enabled Discovery of Anthraquinone Biosynthesis in Senna tora.</title>
        <authorList>
            <person name="Kang S.-H."/>
            <person name="Pandey R.P."/>
            <person name="Lee C.-M."/>
            <person name="Sim J.-S."/>
            <person name="Jeong J.-T."/>
            <person name="Choi B.-S."/>
            <person name="Jung M."/>
            <person name="Ginzburg D."/>
            <person name="Zhao K."/>
            <person name="Won S.Y."/>
            <person name="Oh T.-J."/>
            <person name="Yu Y."/>
            <person name="Kim N.-H."/>
            <person name="Lee O.R."/>
            <person name="Lee T.-H."/>
            <person name="Bashyal P."/>
            <person name="Kim T.-S."/>
            <person name="Lee W.-H."/>
            <person name="Kawkins C."/>
            <person name="Kim C.-K."/>
            <person name="Kim J.S."/>
            <person name="Ahn B.O."/>
            <person name="Rhee S.Y."/>
            <person name="Sohng J.K."/>
        </authorList>
    </citation>
    <scope>NUCLEOTIDE SEQUENCE</scope>
    <source>
        <tissue evidence="9">Leaf</tissue>
    </source>
</reference>
<keyword evidence="10" id="KW-1185">Reference proteome</keyword>
<evidence type="ECO:0000256" key="3">
    <source>
        <dbReference type="ARBA" id="ARBA00023125"/>
    </source>
</evidence>
<keyword evidence="6" id="KW-0175">Coiled coil</keyword>
<evidence type="ECO:0000256" key="4">
    <source>
        <dbReference type="ARBA" id="ARBA00023163"/>
    </source>
</evidence>
<dbReference type="AlphaFoldDB" id="A0A834SXB3"/>
<evidence type="ECO:0000256" key="7">
    <source>
        <dbReference type="SAM" id="MobiDB-lite"/>
    </source>
</evidence>
<dbReference type="PANTHER" id="PTHR11945:SF776">
    <property type="entry name" value="AGAMOUS-LIKE 50-RELATED"/>
    <property type="match status" value="1"/>
</dbReference>
<evidence type="ECO:0000313" key="10">
    <source>
        <dbReference type="Proteomes" id="UP000634136"/>
    </source>
</evidence>
<dbReference type="Pfam" id="PF00319">
    <property type="entry name" value="SRF-TF"/>
    <property type="match status" value="2"/>
</dbReference>
<dbReference type="SMART" id="SM00432">
    <property type="entry name" value="MADS"/>
    <property type="match status" value="2"/>
</dbReference>
<evidence type="ECO:0000313" key="9">
    <source>
        <dbReference type="EMBL" id="KAF7811107.1"/>
    </source>
</evidence>
<dbReference type="Proteomes" id="UP000634136">
    <property type="component" value="Unassembled WGS sequence"/>
</dbReference>
<name>A0A834SXB3_9FABA</name>
<dbReference type="GO" id="GO:0005634">
    <property type="term" value="C:nucleus"/>
    <property type="evidence" value="ECO:0007669"/>
    <property type="project" value="UniProtKB-SubCell"/>
</dbReference>
<comment type="caution">
    <text evidence="9">The sequence shown here is derived from an EMBL/GenBank/DDBJ whole genome shotgun (WGS) entry which is preliminary data.</text>
</comment>
<feature type="compositionally biased region" description="Basic and acidic residues" evidence="7">
    <location>
        <begin position="1"/>
        <end position="10"/>
    </location>
</feature>
<dbReference type="PANTHER" id="PTHR11945">
    <property type="entry name" value="MADS BOX PROTEIN"/>
    <property type="match status" value="1"/>
</dbReference>
<evidence type="ECO:0000259" key="8">
    <source>
        <dbReference type="PROSITE" id="PS50066"/>
    </source>
</evidence>
<proteinExistence type="predicted"/>
<feature type="coiled-coil region" evidence="6">
    <location>
        <begin position="421"/>
        <end position="451"/>
    </location>
</feature>
<organism evidence="9 10">
    <name type="scientific">Senna tora</name>
    <dbReference type="NCBI Taxonomy" id="362788"/>
    <lineage>
        <taxon>Eukaryota</taxon>
        <taxon>Viridiplantae</taxon>
        <taxon>Streptophyta</taxon>
        <taxon>Embryophyta</taxon>
        <taxon>Tracheophyta</taxon>
        <taxon>Spermatophyta</taxon>
        <taxon>Magnoliopsida</taxon>
        <taxon>eudicotyledons</taxon>
        <taxon>Gunneridae</taxon>
        <taxon>Pentapetalae</taxon>
        <taxon>rosids</taxon>
        <taxon>fabids</taxon>
        <taxon>Fabales</taxon>
        <taxon>Fabaceae</taxon>
        <taxon>Caesalpinioideae</taxon>
        <taxon>Cassia clade</taxon>
        <taxon>Senna</taxon>
    </lineage>
</organism>
<dbReference type="PROSITE" id="PS50066">
    <property type="entry name" value="MADS_BOX_2"/>
    <property type="match status" value="2"/>
</dbReference>
<protein>
    <submittedName>
        <fullName evidence="9">Agamous-like MADS-box protein AGL62</fullName>
    </submittedName>
</protein>
<evidence type="ECO:0000256" key="2">
    <source>
        <dbReference type="ARBA" id="ARBA00023015"/>
    </source>
</evidence>
<dbReference type="InterPro" id="IPR036879">
    <property type="entry name" value="TF_MADSbox_sf"/>
</dbReference>
<keyword evidence="2" id="KW-0805">Transcription regulation</keyword>
<dbReference type="OrthoDB" id="1898716at2759"/>
<dbReference type="GO" id="GO:0000981">
    <property type="term" value="F:DNA-binding transcription factor activity, RNA polymerase II-specific"/>
    <property type="evidence" value="ECO:0007669"/>
    <property type="project" value="TreeGrafter"/>
</dbReference>
<dbReference type="EMBL" id="JAAIUW010000010">
    <property type="protein sequence ID" value="KAF7811107.1"/>
    <property type="molecule type" value="Genomic_DNA"/>
</dbReference>
<keyword evidence="4" id="KW-0804">Transcription</keyword>
<dbReference type="GO" id="GO:0046983">
    <property type="term" value="F:protein dimerization activity"/>
    <property type="evidence" value="ECO:0007669"/>
    <property type="project" value="InterPro"/>
</dbReference>
<evidence type="ECO:0000256" key="1">
    <source>
        <dbReference type="ARBA" id="ARBA00004123"/>
    </source>
</evidence>
<feature type="region of interest" description="Disordered" evidence="7">
    <location>
        <begin position="1"/>
        <end position="26"/>
    </location>
</feature>
<evidence type="ECO:0000256" key="6">
    <source>
        <dbReference type="SAM" id="Coils"/>
    </source>
</evidence>
<feature type="domain" description="MADS-box" evidence="8">
    <location>
        <begin position="334"/>
        <end position="394"/>
    </location>
</feature>
<dbReference type="SUPFAM" id="SSF55455">
    <property type="entry name" value="SRF-like"/>
    <property type="match status" value="2"/>
</dbReference>